<evidence type="ECO:0000313" key="2">
    <source>
        <dbReference type="EMBL" id="EWC58768.1"/>
    </source>
</evidence>
<protein>
    <submittedName>
        <fullName evidence="2">Uncharacterized protein</fullName>
    </submittedName>
</protein>
<comment type="caution">
    <text evidence="2">The sequence shown here is derived from an EMBL/GenBank/DDBJ whole genome shotgun (WGS) entry which is preliminary data.</text>
</comment>
<sequence length="155" mass="16364">MLGALLLVVGGLGVYSALTRTSDKPQAGAPQPKGDQATGKELPADVITAINDGDLDWIGQNTCQADRDKVTATAKRMSDFVRERGVPFSKPDDPTVGDTSSSFALTASDGDLSHYSWSIGSGLLTFDSGRWCLRTLEMVGDPQQPYLSATPTPSS</sequence>
<evidence type="ECO:0000256" key="1">
    <source>
        <dbReference type="SAM" id="MobiDB-lite"/>
    </source>
</evidence>
<evidence type="ECO:0000313" key="3">
    <source>
        <dbReference type="Proteomes" id="UP000019277"/>
    </source>
</evidence>
<dbReference type="PATRIC" id="fig|909613.9.peg.5946"/>
<proteinExistence type="predicted"/>
<organism evidence="2 3">
    <name type="scientific">Actinokineospora spheciospongiae</name>
    <dbReference type="NCBI Taxonomy" id="909613"/>
    <lineage>
        <taxon>Bacteria</taxon>
        <taxon>Bacillati</taxon>
        <taxon>Actinomycetota</taxon>
        <taxon>Actinomycetes</taxon>
        <taxon>Pseudonocardiales</taxon>
        <taxon>Pseudonocardiaceae</taxon>
        <taxon>Actinokineospora</taxon>
    </lineage>
</organism>
<keyword evidence="3" id="KW-1185">Reference proteome</keyword>
<reference evidence="2 3" key="1">
    <citation type="journal article" date="2014" name="Genome Announc.">
        <title>Draft Genome Sequence of the Antitrypanosomally Active Sponge-Associated Bacterium Actinokineospora sp. Strain EG49.</title>
        <authorList>
            <person name="Harjes J."/>
            <person name="Ryu T."/>
            <person name="Abdelmohsen U.R."/>
            <person name="Moitinho-Silva L."/>
            <person name="Horn H."/>
            <person name="Ravasi T."/>
            <person name="Hentschel U."/>
        </authorList>
    </citation>
    <scope>NUCLEOTIDE SEQUENCE [LARGE SCALE GENOMIC DNA]</scope>
    <source>
        <strain evidence="2 3">EG49</strain>
    </source>
</reference>
<feature type="region of interest" description="Disordered" evidence="1">
    <location>
        <begin position="22"/>
        <end position="41"/>
    </location>
</feature>
<dbReference type="Proteomes" id="UP000019277">
    <property type="component" value="Unassembled WGS sequence"/>
</dbReference>
<name>W7IDY7_9PSEU</name>
<gene>
    <name evidence="2" type="ORF">UO65_5945</name>
</gene>
<dbReference type="EMBL" id="AYXG01000229">
    <property type="protein sequence ID" value="EWC58768.1"/>
    <property type="molecule type" value="Genomic_DNA"/>
</dbReference>
<dbReference type="AlphaFoldDB" id="W7IDY7"/>
<accession>W7IDY7</accession>